<dbReference type="InterPro" id="IPR008984">
    <property type="entry name" value="SMAD_FHA_dom_sf"/>
</dbReference>
<dbReference type="Proteomes" id="UP000887564">
    <property type="component" value="Unplaced"/>
</dbReference>
<dbReference type="AlphaFoldDB" id="A0A914SGJ9"/>
<dbReference type="GO" id="GO:0050793">
    <property type="term" value="P:regulation of developmental process"/>
    <property type="evidence" value="ECO:0007669"/>
    <property type="project" value="UniProtKB-ARBA"/>
</dbReference>
<proteinExistence type="predicted"/>
<dbReference type="InterPro" id="IPR017855">
    <property type="entry name" value="SMAD-like_dom_sf"/>
</dbReference>
<keyword evidence="2" id="KW-1185">Reference proteome</keyword>
<accession>A0A914SGJ9</accession>
<evidence type="ECO:0000313" key="2">
    <source>
        <dbReference type="Proteomes" id="UP000887564"/>
    </source>
</evidence>
<dbReference type="PANTHER" id="PTHR22742:SF2">
    <property type="entry name" value="EXPANSION, ISOFORM A-RELATED"/>
    <property type="match status" value="1"/>
</dbReference>
<reference evidence="3" key="1">
    <citation type="submission" date="2022-11" db="UniProtKB">
        <authorList>
            <consortium name="WormBaseParasite"/>
        </authorList>
    </citation>
    <scope>IDENTIFICATION</scope>
</reference>
<sequence length="178" mass="20104">MDNQGNIKAMARGSTPIVVQGTSEPDLNCISERLIREQGRLKTRREQATGAPDEERIAKIFDIRRFKASIAREMDKAAPNGRELLLKTCVRIALVKDGGSDPMKTPCWFMIINLVALDMLKTKVPRALDFYRDLAVILMNLLAAKDFHDKELAVNRLLQLAPLHRRLRLAVSAQQIQD</sequence>
<evidence type="ECO:0000313" key="3">
    <source>
        <dbReference type="WBParaSite" id="PEQ_0001312101-mRNA-1"/>
    </source>
</evidence>
<dbReference type="SUPFAM" id="SSF49879">
    <property type="entry name" value="SMAD/FHA domain"/>
    <property type="match status" value="1"/>
</dbReference>
<dbReference type="GO" id="GO:0006355">
    <property type="term" value="P:regulation of DNA-templated transcription"/>
    <property type="evidence" value="ECO:0007669"/>
    <property type="project" value="InterPro"/>
</dbReference>
<evidence type="ECO:0000259" key="1">
    <source>
        <dbReference type="PROSITE" id="PS51076"/>
    </source>
</evidence>
<feature type="domain" description="MH2" evidence="1">
    <location>
        <begin position="1"/>
        <end position="138"/>
    </location>
</feature>
<dbReference type="PROSITE" id="PS51076">
    <property type="entry name" value="MH2"/>
    <property type="match status" value="1"/>
</dbReference>
<dbReference type="InterPro" id="IPR001132">
    <property type="entry name" value="SMAD_dom_Dwarfin-type"/>
</dbReference>
<dbReference type="PANTHER" id="PTHR22742">
    <property type="entry name" value="EXPANSION, ISOFORM A-RELATED"/>
    <property type="match status" value="1"/>
</dbReference>
<protein>
    <submittedName>
        <fullName evidence="3">MH2 domain-containing protein</fullName>
    </submittedName>
</protein>
<dbReference type="Gene3D" id="2.60.200.10">
    <property type="match status" value="1"/>
</dbReference>
<dbReference type="GO" id="GO:0051239">
    <property type="term" value="P:regulation of multicellular organismal process"/>
    <property type="evidence" value="ECO:0007669"/>
    <property type="project" value="UniProtKB-ARBA"/>
</dbReference>
<dbReference type="Pfam" id="PF03166">
    <property type="entry name" value="MH2"/>
    <property type="match status" value="1"/>
</dbReference>
<dbReference type="GO" id="GO:0009791">
    <property type="term" value="P:post-embryonic development"/>
    <property type="evidence" value="ECO:0007669"/>
    <property type="project" value="UniProtKB-ARBA"/>
</dbReference>
<organism evidence="2 3">
    <name type="scientific">Parascaris equorum</name>
    <name type="common">Equine roundworm</name>
    <dbReference type="NCBI Taxonomy" id="6256"/>
    <lineage>
        <taxon>Eukaryota</taxon>
        <taxon>Metazoa</taxon>
        <taxon>Ecdysozoa</taxon>
        <taxon>Nematoda</taxon>
        <taxon>Chromadorea</taxon>
        <taxon>Rhabditida</taxon>
        <taxon>Spirurina</taxon>
        <taxon>Ascaridomorpha</taxon>
        <taxon>Ascaridoidea</taxon>
        <taxon>Ascarididae</taxon>
        <taxon>Parascaris</taxon>
    </lineage>
</organism>
<name>A0A914SGJ9_PAREQ</name>
<dbReference type="WBParaSite" id="PEQ_0001312101-mRNA-1">
    <property type="protein sequence ID" value="PEQ_0001312101-mRNA-1"/>
    <property type="gene ID" value="PEQ_0001312101"/>
</dbReference>